<dbReference type="SMART" id="SM00827">
    <property type="entry name" value="PKS_AT"/>
    <property type="match status" value="1"/>
</dbReference>
<dbReference type="Pfam" id="PF00698">
    <property type="entry name" value="Acyl_transf_1"/>
    <property type="match status" value="1"/>
</dbReference>
<dbReference type="EC" id="2.3.1.39" evidence="4"/>
<dbReference type="SUPFAM" id="SSF55048">
    <property type="entry name" value="Probable ACP-binding domain of malonyl-CoA ACP transacylase"/>
    <property type="match status" value="1"/>
</dbReference>
<organism evidence="6 7">
    <name type="scientific">Lacticaseibacillus pabuli</name>
    <dbReference type="NCBI Taxonomy" id="3025672"/>
    <lineage>
        <taxon>Bacteria</taxon>
        <taxon>Bacillati</taxon>
        <taxon>Bacillota</taxon>
        <taxon>Bacilli</taxon>
        <taxon>Lactobacillales</taxon>
        <taxon>Lactobacillaceae</taxon>
        <taxon>Lacticaseibacillus</taxon>
    </lineage>
</organism>
<proteinExistence type="inferred from homology"/>
<protein>
    <recommendedName>
        <fullName evidence="4">Malonyl CoA-acyl carrier protein transacylase</fullName>
        <ecNumber evidence="4">2.3.1.39</ecNumber>
    </recommendedName>
</protein>
<keyword evidence="1 4" id="KW-0808">Transferase</keyword>
<gene>
    <name evidence="6" type="ORF">PQ472_08280</name>
</gene>
<evidence type="ECO:0000313" key="7">
    <source>
        <dbReference type="Proteomes" id="UP001220377"/>
    </source>
</evidence>
<comment type="catalytic activity">
    <reaction evidence="3 4">
        <text>holo-[ACP] + malonyl-CoA = malonyl-[ACP] + CoA</text>
        <dbReference type="Rhea" id="RHEA:41792"/>
        <dbReference type="Rhea" id="RHEA-COMP:9623"/>
        <dbReference type="Rhea" id="RHEA-COMP:9685"/>
        <dbReference type="ChEBI" id="CHEBI:57287"/>
        <dbReference type="ChEBI" id="CHEBI:57384"/>
        <dbReference type="ChEBI" id="CHEBI:64479"/>
        <dbReference type="ChEBI" id="CHEBI:78449"/>
        <dbReference type="EC" id="2.3.1.39"/>
    </reaction>
</comment>
<dbReference type="Gene3D" id="3.40.366.10">
    <property type="entry name" value="Malonyl-Coenzyme A Acyl Carrier Protein, domain 2"/>
    <property type="match status" value="1"/>
</dbReference>
<feature type="domain" description="Malonyl-CoA:ACP transacylase (MAT)" evidence="5">
    <location>
        <begin position="5"/>
        <end position="294"/>
    </location>
</feature>
<evidence type="ECO:0000313" key="6">
    <source>
        <dbReference type="EMBL" id="WDF81919.1"/>
    </source>
</evidence>
<dbReference type="PANTHER" id="PTHR42681">
    <property type="entry name" value="MALONYL-COA-ACYL CARRIER PROTEIN TRANSACYLASE, MITOCHONDRIAL"/>
    <property type="match status" value="1"/>
</dbReference>
<dbReference type="Proteomes" id="UP001220377">
    <property type="component" value="Chromosome"/>
</dbReference>
<name>A0ABY7WQ73_9LACO</name>
<dbReference type="InterPro" id="IPR001227">
    <property type="entry name" value="Ac_transferase_dom_sf"/>
</dbReference>
<dbReference type="InterPro" id="IPR014043">
    <property type="entry name" value="Acyl_transferase_dom"/>
</dbReference>
<dbReference type="InterPro" id="IPR016035">
    <property type="entry name" value="Acyl_Trfase/lysoPLipase"/>
</dbReference>
<reference evidence="6 7" key="1">
    <citation type="submission" date="2023-02" db="EMBL/GenBank/DDBJ databases">
        <title>Genome sequence of Lacticaseibacillus sp. KACC 23028.</title>
        <authorList>
            <person name="Kim S."/>
            <person name="Heo J."/>
            <person name="Kwon S.-W."/>
        </authorList>
    </citation>
    <scope>NUCLEOTIDE SEQUENCE [LARGE SCALE GENOMIC DNA]</scope>
    <source>
        <strain evidence="6 7">KACC 23028</strain>
    </source>
</reference>
<evidence type="ECO:0000259" key="5">
    <source>
        <dbReference type="SMART" id="SM00827"/>
    </source>
</evidence>
<dbReference type="InterPro" id="IPR024925">
    <property type="entry name" value="Malonyl_CoA-ACP_transAc"/>
</dbReference>
<evidence type="ECO:0000256" key="1">
    <source>
        <dbReference type="ARBA" id="ARBA00022679"/>
    </source>
</evidence>
<accession>A0ABY7WQ73</accession>
<dbReference type="InterPro" id="IPR016036">
    <property type="entry name" value="Malonyl_transacylase_ACP-bd"/>
</dbReference>
<evidence type="ECO:0000256" key="3">
    <source>
        <dbReference type="ARBA" id="ARBA00048462"/>
    </source>
</evidence>
<dbReference type="EMBL" id="CP117884">
    <property type="protein sequence ID" value="WDF81919.1"/>
    <property type="molecule type" value="Genomic_DNA"/>
</dbReference>
<dbReference type="Gene3D" id="3.30.70.250">
    <property type="entry name" value="Malonyl-CoA ACP transacylase, ACP-binding"/>
    <property type="match status" value="1"/>
</dbReference>
<evidence type="ECO:0000256" key="2">
    <source>
        <dbReference type="ARBA" id="ARBA00023315"/>
    </source>
</evidence>
<evidence type="ECO:0000256" key="4">
    <source>
        <dbReference type="PIRNR" id="PIRNR000446"/>
    </source>
</evidence>
<dbReference type="RefSeq" id="WP_274259015.1">
    <property type="nucleotide sequence ID" value="NZ_CP117884.1"/>
</dbReference>
<dbReference type="SUPFAM" id="SSF52151">
    <property type="entry name" value="FabD/lysophospholipase-like"/>
    <property type="match status" value="1"/>
</dbReference>
<sequence length="296" mass="31028">MRAYLFPGQGAEQAGMGRDYYANDTLFRDVIDQADAVLQFDLPAYLFGDAPLIDHPDWLQPATVAYQVALYRTLSRTVGPAAVLCGLSLGEYGAVIASGMMTLADGLRIVAKRGAAMAQAAHRLPGGMMAIRTDDPDVLALIEEIPEVWVANHNSAKQVVIGGTKGGLLQASAYLSSHGVRSLSLPVAGAFHTPLMAGAQSELQSALAATVVHAAAVPVLSTTTINEFQVSTLREVLTQQIVSPTNFKSAAAALRDGGITSYVELGVKPVLTKLVKQVDANADAMIAPSANTEVKG</sequence>
<dbReference type="PANTHER" id="PTHR42681:SF1">
    <property type="entry name" value="MALONYL-COA-ACYL CARRIER PROTEIN TRANSACYLASE, MITOCHONDRIAL"/>
    <property type="match status" value="1"/>
</dbReference>
<keyword evidence="2 4" id="KW-0012">Acyltransferase</keyword>
<dbReference type="InterPro" id="IPR050858">
    <property type="entry name" value="Mal-CoA-ACP_Trans/PKS_FabD"/>
</dbReference>
<comment type="similarity">
    <text evidence="4">Belongs to the fabD family.</text>
</comment>
<keyword evidence="7" id="KW-1185">Reference proteome</keyword>
<dbReference type="PIRSF" id="PIRSF000446">
    <property type="entry name" value="Mct"/>
    <property type="match status" value="1"/>
</dbReference>